<dbReference type="AlphaFoldDB" id="A0A1E8FF75"/>
<evidence type="ECO:0000313" key="4">
    <source>
        <dbReference type="Proteomes" id="UP000176037"/>
    </source>
</evidence>
<accession>A0A1E8FF75</accession>
<dbReference type="RefSeq" id="WP_070175504.1">
    <property type="nucleotide sequence ID" value="NZ_BMJR01000001.1"/>
</dbReference>
<gene>
    <name evidence="3" type="ORF">BFC17_13375</name>
</gene>
<evidence type="ECO:0000259" key="1">
    <source>
        <dbReference type="Pfam" id="PF01973"/>
    </source>
</evidence>
<dbReference type="Proteomes" id="UP000176037">
    <property type="component" value="Unassembled WGS sequence"/>
</dbReference>
<sequence length="1166" mass="133507">MLKNIKLHIDEDEVVQSELEADLAHTLQLRLKENIQAFQRNIPNLVPFVRTSVSQNISIFCNKNGQPNIVDYGQGRVMYGFDPLQEVTSQVAHFLAHSPQVILDSETPATTKPVVSGPDVEAYQRLLHYPPLPDEVQVVVVLGVGLGEHIKQLLAARTIKNLVIYEPEAQYFSCSTMVGHWKEIFALASQKGTALFIQLHKDGRDIVDDMAELKDHFEFDRFYVYQHYNSPIFNAIAQDLRERPWPEIKHKGLKLQTEYKRNNFEPLWLDAVDLNNAELAQSSEQRFNKNLAAFQHYFPAIYNEFKDYTPDTWLTVKVDEDDFNLLNHKSLHTWYGESAKEESAAAYTAYASHPNRDGLVLGYNGTKLRHYLHYKFVLESETLLHSISERNGALPDTIKSLIMFGLGAGYQLEALLEQHQVEKLFLCEPNKDFFYASLFAIDWHDILHKVDEAGYRIYINIGDDGTHLFRDLLNQFYAIGPYNLAQTYFYQVYYNAELNGAIAQLREQLQVVISMGEYFDHAYYGINHTVEGINRNYPHLLNNPQRFLSAEQQECPVFIVGNGPSLDYSIEIIKEYREQAIVVSCGTSLQVLHRHNIVPDFHAEIEQNRSTFDWAVRLGDFDYLKQITLISCNGIHPDTCQLYGNTLICFKDGESSTVSNLNLLGRDNFSVLKFAFPTVSNFALNLFTTLGFNQLYLFGVDLGFIDKNHHHSKLSGYYDEKGVPLYDYEEKNNTALIVPGNFRPSVSTKHEFKVSKMFIEDLLRTYKGDCYNTSDGAKIMGTQPLPVDDVLILSSAQNKQAALHTLNHKAFVEVGHNDYQARFNERYEHAVMKQELATMTDKISAVIDGEQDAMWLIEYLKTALFTSYSGGRSLLFYYLYGTLNFANAFLLKVIASDSSEEAQQDALAIFLKRFKQFSAKINADFYSFDITSSFGGLREREYLRKLENPPVITLKRHYGEESSAVALNYANWWEIPLDEQPVVDPAQALVLSDNPAYLDSLEPSTGRHKGIFALINNNLDWSPANVSGLSYSKTVPLPDFDADEELICAGHLPVLNLEMYEILMKKCYLLTEHTQWFIPRYSFVSGGREVALQWLQEIVEKLPEWDRFIVFPGYLAIPKDPLQPVLVDKLGSRGEWVQEKLNAEHLLADTLTQKEFFNLKRLFHKT</sequence>
<dbReference type="InterPro" id="IPR002826">
    <property type="entry name" value="MptE-like"/>
</dbReference>
<evidence type="ECO:0000259" key="2">
    <source>
        <dbReference type="Pfam" id="PF20157"/>
    </source>
</evidence>
<dbReference type="InterPro" id="IPR045376">
    <property type="entry name" value="Maf_N"/>
</dbReference>
<protein>
    <recommendedName>
        <fullName evidence="5">DUF115 domain-containing protein</fullName>
    </recommendedName>
</protein>
<dbReference type="PANTHER" id="PTHR41786:SF1">
    <property type="entry name" value="6-HYDROXYMETHYLPTERIN DIPHOSPHOKINASE MPTE-LIKE DOMAIN-CONTAINING PROTEIN"/>
    <property type="match status" value="1"/>
</dbReference>
<evidence type="ECO:0008006" key="5">
    <source>
        <dbReference type="Google" id="ProtNLM"/>
    </source>
</evidence>
<proteinExistence type="predicted"/>
<dbReference type="Pfam" id="PF20157">
    <property type="entry name" value="Maf_flag10_N"/>
    <property type="match status" value="2"/>
</dbReference>
<evidence type="ECO:0000313" key="3">
    <source>
        <dbReference type="EMBL" id="OFI34585.1"/>
    </source>
</evidence>
<dbReference type="EMBL" id="MJIC01000010">
    <property type="protein sequence ID" value="OFI34585.1"/>
    <property type="molecule type" value="Genomic_DNA"/>
</dbReference>
<name>A0A1E8FF75_9ALTE</name>
<dbReference type="OrthoDB" id="7254531at2"/>
<feature type="domain" description="Glycosyltransferase Maf N-terminal" evidence="2">
    <location>
        <begin position="286"/>
        <end position="514"/>
    </location>
</feature>
<comment type="caution">
    <text evidence="3">The sequence shown here is derived from an EMBL/GenBank/DDBJ whole genome shotgun (WGS) entry which is preliminary data.</text>
</comment>
<dbReference type="Pfam" id="PF01973">
    <property type="entry name" value="MptE-like"/>
    <property type="match status" value="1"/>
</dbReference>
<feature type="domain" description="Glycosyltransferase Maf N-terminal" evidence="2">
    <location>
        <begin position="31"/>
        <end position="242"/>
    </location>
</feature>
<feature type="domain" description="6-hydroxymethylpterin diphosphokinase MptE-like" evidence="1">
    <location>
        <begin position="535"/>
        <end position="706"/>
    </location>
</feature>
<dbReference type="PANTHER" id="PTHR41786">
    <property type="entry name" value="MOTILITY ACCESSORY FACTOR MAF"/>
    <property type="match status" value="1"/>
</dbReference>
<keyword evidence="4" id="KW-1185">Reference proteome</keyword>
<organism evidence="3 4">
    <name type="scientific">Alteromonas lipolytica</name>
    <dbReference type="NCBI Taxonomy" id="1856405"/>
    <lineage>
        <taxon>Bacteria</taxon>
        <taxon>Pseudomonadati</taxon>
        <taxon>Pseudomonadota</taxon>
        <taxon>Gammaproteobacteria</taxon>
        <taxon>Alteromonadales</taxon>
        <taxon>Alteromonadaceae</taxon>
        <taxon>Alteromonas/Salinimonas group</taxon>
        <taxon>Alteromonas</taxon>
    </lineage>
</organism>
<reference evidence="3 4" key="1">
    <citation type="submission" date="2016-09" db="EMBL/GenBank/DDBJ databases">
        <title>Alteromonas lipolytica, a new species isolated from sea water.</title>
        <authorList>
            <person name="Wu Y.-H."/>
            <person name="Cheng H."/>
            <person name="Xu X.-W."/>
        </authorList>
    </citation>
    <scope>NUCLEOTIDE SEQUENCE [LARGE SCALE GENOMIC DNA]</scope>
    <source>
        <strain evidence="3 4">JW12</strain>
    </source>
</reference>
<dbReference type="STRING" id="1856405.BFC17_13375"/>